<evidence type="ECO:0000256" key="13">
    <source>
        <dbReference type="RuleBase" id="RU371113"/>
    </source>
</evidence>
<dbReference type="GO" id="GO:0170057">
    <property type="term" value="F:RNA ligase (GTP) activity"/>
    <property type="evidence" value="ECO:0007669"/>
    <property type="project" value="UniProtKB-EC"/>
</dbReference>
<dbReference type="SUPFAM" id="SSF103365">
    <property type="entry name" value="Hypothetical protein PH1602"/>
    <property type="match status" value="1"/>
</dbReference>
<keyword evidence="4 11" id="KW-0547">Nucleotide-binding</keyword>
<comment type="catalytic activity">
    <reaction evidence="9">
        <text>a 3'-end 2',3'-cyclophospho-ribonucleotide-RNA + a 5'-end dephospho-ribonucleoside-RNA + GTP + H2O = a ribonucleotidyl-ribonucleotide-RNA + GMP + diphosphate + H(+)</text>
        <dbReference type="Rhea" id="RHEA:68080"/>
        <dbReference type="Rhea" id="RHEA-COMP:10464"/>
        <dbReference type="Rhea" id="RHEA-COMP:13936"/>
        <dbReference type="Rhea" id="RHEA-COMP:17355"/>
        <dbReference type="ChEBI" id="CHEBI:15377"/>
        <dbReference type="ChEBI" id="CHEBI:15378"/>
        <dbReference type="ChEBI" id="CHEBI:33019"/>
        <dbReference type="ChEBI" id="CHEBI:37565"/>
        <dbReference type="ChEBI" id="CHEBI:58115"/>
        <dbReference type="ChEBI" id="CHEBI:83064"/>
        <dbReference type="ChEBI" id="CHEBI:138284"/>
        <dbReference type="ChEBI" id="CHEBI:173118"/>
        <dbReference type="EC" id="6.5.1.8"/>
    </reaction>
</comment>
<comment type="catalytic activity">
    <reaction evidence="8">
        <text>a 3'-end 3'-phospho-ribonucleotide-RNA + a 5'-end dephospho-ribonucleoside-RNA + GTP = a ribonucleotidyl-ribonucleotide-RNA + GMP + diphosphate</text>
        <dbReference type="Rhea" id="RHEA:68076"/>
        <dbReference type="Rhea" id="RHEA-COMP:10463"/>
        <dbReference type="Rhea" id="RHEA-COMP:13936"/>
        <dbReference type="Rhea" id="RHEA-COMP:17355"/>
        <dbReference type="ChEBI" id="CHEBI:33019"/>
        <dbReference type="ChEBI" id="CHEBI:37565"/>
        <dbReference type="ChEBI" id="CHEBI:58115"/>
        <dbReference type="ChEBI" id="CHEBI:83062"/>
        <dbReference type="ChEBI" id="CHEBI:138284"/>
        <dbReference type="ChEBI" id="CHEBI:173118"/>
        <dbReference type="EC" id="6.5.1.8"/>
    </reaction>
</comment>
<dbReference type="PANTHER" id="PTHR11118:SF1">
    <property type="entry name" value="RNA-SPLICING LIGASE RTCB HOMOLOG"/>
    <property type="match status" value="1"/>
</dbReference>
<feature type="binding site" evidence="12">
    <location>
        <position position="206"/>
    </location>
    <ligand>
        <name>Mn(2+)</name>
        <dbReference type="ChEBI" id="CHEBI:29035"/>
        <label>1</label>
    </ligand>
</feature>
<feature type="binding site" evidence="11">
    <location>
        <position position="480"/>
    </location>
    <ligand>
        <name>GMP</name>
        <dbReference type="ChEBI" id="CHEBI:58115"/>
    </ligand>
</feature>
<dbReference type="GO" id="GO:0005525">
    <property type="term" value="F:GTP binding"/>
    <property type="evidence" value="ECO:0007669"/>
    <property type="project" value="UniProtKB-KW"/>
</dbReference>
<comment type="caution">
    <text evidence="14">The sequence shown here is derived from an EMBL/GenBank/DDBJ whole genome shotgun (WGS) entry which is preliminary data.</text>
</comment>
<sequence>MISKKDFRKISDYLWEIPKTFRADMRVPARVYVSEKMLEESFKDRSLEQLVNVASLPGIQKYALAMPDMHEGYASCIGGVAAIRISDGIISPGTQGYDINCGMKLLKSEYSKTEIEPYLDRLATEIQKEVPSGLGQGKQIKFSVKQIDRILEGGIPELIEQGYGEKEDVENCESRGKMDWADASVVSEHAKDRGRDQVGTLGSGNHFMELQKVEKIFDEKTAEIFGLFKDQVVVMIHCGSRGLGHQVCTDYLREFIPLMEGKYKIRVPDREFACVPFNSPEGQRYFGAMASSANYAWANRQMIAYFIRKAWKSVLGEKSFPLAVLYDIAHNIIKKEKYVVDGKEIEVAVHRKGATRSFPPGSPEIPEKYRQVGQPVLIPGSMGTASYILVGTKEGETSFFSTCHGAGRTMSRHAAMRKISGPEVVRQLEAKKIIVKCRSLRGIAEEAPLAYKNIDDVVEVVHQAGLSKKVARLIPLAVIKGE</sequence>
<dbReference type="Proteomes" id="UP000229894">
    <property type="component" value="Unassembled WGS sequence"/>
</dbReference>
<feature type="binding site" evidence="11">
    <location>
        <position position="386"/>
    </location>
    <ligand>
        <name>GMP</name>
        <dbReference type="ChEBI" id="CHEBI:58115"/>
    </ligand>
</feature>
<keyword evidence="7 12" id="KW-0464">Manganese</keyword>
<evidence type="ECO:0000256" key="1">
    <source>
        <dbReference type="ARBA" id="ARBA00008071"/>
    </source>
</evidence>
<dbReference type="InterPro" id="IPR001233">
    <property type="entry name" value="RtcB"/>
</dbReference>
<evidence type="ECO:0000313" key="14">
    <source>
        <dbReference type="EMBL" id="PIV10131.1"/>
    </source>
</evidence>
<dbReference type="GO" id="GO:0006396">
    <property type="term" value="P:RNA processing"/>
    <property type="evidence" value="ECO:0007669"/>
    <property type="project" value="InterPro"/>
</dbReference>
<feature type="binding site" evidence="11">
    <location>
        <begin position="379"/>
        <end position="382"/>
    </location>
    <ligand>
        <name>GMP</name>
        <dbReference type="ChEBI" id="CHEBI:58115"/>
    </ligand>
</feature>
<comment type="cofactor">
    <cofactor evidence="12 13">
        <name>Mn(2+)</name>
        <dbReference type="ChEBI" id="CHEBI:29035"/>
    </cofactor>
    <text evidence="12 13">Binds 2 manganese ions per subunit.</text>
</comment>
<dbReference type="EMBL" id="PEUX01000044">
    <property type="protein sequence ID" value="PIV10131.1"/>
    <property type="molecule type" value="Genomic_DNA"/>
</dbReference>
<evidence type="ECO:0000256" key="6">
    <source>
        <dbReference type="ARBA" id="ARBA00023134"/>
    </source>
</evidence>
<evidence type="ECO:0000256" key="7">
    <source>
        <dbReference type="ARBA" id="ARBA00023211"/>
    </source>
</evidence>
<accession>A0A2M7BU81</accession>
<dbReference type="AlphaFoldDB" id="A0A2M7BU81"/>
<protein>
    <recommendedName>
        <fullName evidence="13">tRNA-splicing ligase RtcB</fullName>
        <ecNumber evidence="13">6.5.1.-</ecNumber>
    </recommendedName>
</protein>
<evidence type="ECO:0000256" key="5">
    <source>
        <dbReference type="ARBA" id="ARBA00022800"/>
    </source>
</evidence>
<feature type="active site" description="GMP-histidine intermediate" evidence="10">
    <location>
        <position position="404"/>
    </location>
</feature>
<keyword evidence="6 11" id="KW-0342">GTP-binding</keyword>
<dbReference type="EC" id="6.5.1.-" evidence="13"/>
<feature type="binding site" evidence="11">
    <location>
        <begin position="330"/>
        <end position="331"/>
    </location>
    <ligand>
        <name>GMP</name>
        <dbReference type="ChEBI" id="CHEBI:58115"/>
    </ligand>
</feature>
<comment type="subunit">
    <text evidence="13">Monomer.</text>
</comment>
<keyword evidence="3 12" id="KW-0479">Metal-binding</keyword>
<proteinExistence type="inferred from homology"/>
<dbReference type="Pfam" id="PF01139">
    <property type="entry name" value="RtcB"/>
    <property type="match status" value="1"/>
</dbReference>
<evidence type="ECO:0000256" key="12">
    <source>
        <dbReference type="PIRSR" id="PIRSR601233-3"/>
    </source>
</evidence>
<evidence type="ECO:0000256" key="10">
    <source>
        <dbReference type="PIRSR" id="PIRSR601233-1"/>
    </source>
</evidence>
<feature type="binding site" evidence="12">
    <location>
        <position position="237"/>
    </location>
    <ligand>
        <name>Mn(2+)</name>
        <dbReference type="ChEBI" id="CHEBI:29035"/>
        <label>2</label>
    </ligand>
</feature>
<feature type="binding site" evidence="12">
    <location>
        <position position="330"/>
    </location>
    <ligand>
        <name>Mn(2+)</name>
        <dbReference type="ChEBI" id="CHEBI:29035"/>
        <label>2</label>
    </ligand>
</feature>
<dbReference type="FunFam" id="3.90.1860.10:FF:000001">
    <property type="entry name" value="tRNA-splicing ligase RtcB homolog"/>
    <property type="match status" value="1"/>
</dbReference>
<dbReference type="PANTHER" id="PTHR11118">
    <property type="entry name" value="RNA-SPLICING LIGASE RTCB HOMOLOG"/>
    <property type="match status" value="1"/>
</dbReference>
<feature type="binding site" evidence="11">
    <location>
        <begin position="404"/>
        <end position="407"/>
    </location>
    <ligand>
        <name>GMP</name>
        <dbReference type="ChEBI" id="CHEBI:58115"/>
    </ligand>
</feature>
<feature type="binding site" evidence="11">
    <location>
        <begin position="205"/>
        <end position="209"/>
    </location>
    <ligand>
        <name>GMP</name>
        <dbReference type="ChEBI" id="CHEBI:58115"/>
    </ligand>
</feature>
<dbReference type="GO" id="GO:0042245">
    <property type="term" value="P:RNA repair"/>
    <property type="evidence" value="ECO:0007669"/>
    <property type="project" value="UniProtKB-KW"/>
</dbReference>
<reference evidence="15" key="1">
    <citation type="submission" date="2017-09" db="EMBL/GenBank/DDBJ databases">
        <title>Depth-based differentiation of microbial function through sediment-hosted aquifers and enrichment of novel symbionts in the deep terrestrial subsurface.</title>
        <authorList>
            <person name="Probst A.J."/>
            <person name="Ladd B."/>
            <person name="Jarett J.K."/>
            <person name="Geller-Mcgrath D.E."/>
            <person name="Sieber C.M.K."/>
            <person name="Emerson J.B."/>
            <person name="Anantharaman K."/>
            <person name="Thomas B.C."/>
            <person name="Malmstrom R."/>
            <person name="Stieglmeier M."/>
            <person name="Klingl A."/>
            <person name="Woyke T."/>
            <person name="Ryan C.M."/>
            <person name="Banfield J.F."/>
        </authorList>
    </citation>
    <scope>NUCLEOTIDE SEQUENCE [LARGE SCALE GENOMIC DNA]</scope>
</reference>
<organism evidence="14 15">
    <name type="scientific">Candidatus Portnoybacteria bacterium CG03_land_8_20_14_0_80_41_10</name>
    <dbReference type="NCBI Taxonomy" id="1974808"/>
    <lineage>
        <taxon>Bacteria</taxon>
        <taxon>Candidatus Portnoyibacteriota</taxon>
    </lineage>
</organism>
<evidence type="ECO:0000256" key="8">
    <source>
        <dbReference type="ARBA" id="ARBA00047746"/>
    </source>
</evidence>
<dbReference type="InterPro" id="IPR036025">
    <property type="entry name" value="RtcB-like_sf"/>
</dbReference>
<evidence type="ECO:0000256" key="3">
    <source>
        <dbReference type="ARBA" id="ARBA00022723"/>
    </source>
</evidence>
<evidence type="ECO:0000313" key="15">
    <source>
        <dbReference type="Proteomes" id="UP000229894"/>
    </source>
</evidence>
<gene>
    <name evidence="13" type="primary">rtcB</name>
    <name evidence="14" type="ORF">COS49_02125</name>
</gene>
<keyword evidence="5" id="KW-0692">RNA repair</keyword>
<name>A0A2M7BU81_9BACT</name>
<dbReference type="GO" id="GO:0046872">
    <property type="term" value="F:metal ion binding"/>
    <property type="evidence" value="ECO:0007669"/>
    <property type="project" value="UniProtKB-UniRule"/>
</dbReference>
<keyword evidence="2 13" id="KW-0436">Ligase</keyword>
<feature type="binding site" evidence="12">
    <location>
        <position position="98"/>
    </location>
    <ligand>
        <name>Mn(2+)</name>
        <dbReference type="ChEBI" id="CHEBI:29035"/>
        <label>1</label>
    </ligand>
</feature>
<evidence type="ECO:0000256" key="4">
    <source>
        <dbReference type="ARBA" id="ARBA00022741"/>
    </source>
</evidence>
<evidence type="ECO:0000256" key="2">
    <source>
        <dbReference type="ARBA" id="ARBA00022598"/>
    </source>
</evidence>
<comment type="similarity">
    <text evidence="1 13">Belongs to the RtcB family.</text>
</comment>
<dbReference type="Gene3D" id="3.90.1860.10">
    <property type="entry name" value="tRNA-splicing ligase RtcB"/>
    <property type="match status" value="1"/>
</dbReference>
<evidence type="ECO:0000256" key="9">
    <source>
        <dbReference type="ARBA" id="ARBA00049514"/>
    </source>
</evidence>
<evidence type="ECO:0000256" key="11">
    <source>
        <dbReference type="PIRSR" id="PIRSR601233-2"/>
    </source>
</evidence>
<dbReference type="GO" id="GO:0003972">
    <property type="term" value="F:RNA ligase (ATP) activity"/>
    <property type="evidence" value="ECO:0007669"/>
    <property type="project" value="TreeGrafter"/>
</dbReference>